<dbReference type="InterPro" id="IPR036640">
    <property type="entry name" value="ABC1_TM_sf"/>
</dbReference>
<evidence type="ECO:0000256" key="3">
    <source>
        <dbReference type="ARBA" id="ARBA00022475"/>
    </source>
</evidence>
<keyword evidence="6" id="KW-0067">ATP-binding</keyword>
<dbReference type="GO" id="GO:0005886">
    <property type="term" value="C:plasma membrane"/>
    <property type="evidence" value="ECO:0007669"/>
    <property type="project" value="UniProtKB-SubCell"/>
</dbReference>
<dbReference type="PANTHER" id="PTHR43394:SF1">
    <property type="entry name" value="ATP-BINDING CASSETTE SUB-FAMILY B MEMBER 10, MITOCHONDRIAL"/>
    <property type="match status" value="1"/>
</dbReference>
<dbReference type="GO" id="GO:0015421">
    <property type="term" value="F:ABC-type oligopeptide transporter activity"/>
    <property type="evidence" value="ECO:0007669"/>
    <property type="project" value="TreeGrafter"/>
</dbReference>
<feature type="domain" description="ABC transmembrane type-1" evidence="11">
    <location>
        <begin position="21"/>
        <end position="303"/>
    </location>
</feature>
<dbReference type="EMBL" id="AZDA01000046">
    <property type="protein sequence ID" value="KRK39041.1"/>
    <property type="molecule type" value="Genomic_DNA"/>
</dbReference>
<organism evidence="12 13">
    <name type="scientific">Loigolactobacillus bifermentans DSM 20003</name>
    <dbReference type="NCBI Taxonomy" id="1423726"/>
    <lineage>
        <taxon>Bacteria</taxon>
        <taxon>Bacillati</taxon>
        <taxon>Bacillota</taxon>
        <taxon>Bacilli</taxon>
        <taxon>Lactobacillales</taxon>
        <taxon>Lactobacillaceae</taxon>
        <taxon>Loigolactobacillus</taxon>
    </lineage>
</organism>
<feature type="domain" description="ABC transporter" evidence="10">
    <location>
        <begin position="341"/>
        <end position="576"/>
    </location>
</feature>
<protein>
    <submittedName>
        <fullName evidence="12">Multidrug resistance ABC superfamily ATP binding cassette transporter, ABC membrane protein</fullName>
    </submittedName>
</protein>
<dbReference type="SUPFAM" id="SSF90123">
    <property type="entry name" value="ABC transporter transmembrane region"/>
    <property type="match status" value="1"/>
</dbReference>
<evidence type="ECO:0000313" key="13">
    <source>
        <dbReference type="Proteomes" id="UP000051461"/>
    </source>
</evidence>
<evidence type="ECO:0000313" key="12">
    <source>
        <dbReference type="EMBL" id="KRK39041.1"/>
    </source>
</evidence>
<dbReference type="Pfam" id="PF00664">
    <property type="entry name" value="ABC_membrane"/>
    <property type="match status" value="1"/>
</dbReference>
<dbReference type="PANTHER" id="PTHR43394">
    <property type="entry name" value="ATP-DEPENDENT PERMEASE MDL1, MITOCHONDRIAL"/>
    <property type="match status" value="1"/>
</dbReference>
<dbReference type="Gene3D" id="1.20.1560.10">
    <property type="entry name" value="ABC transporter type 1, transmembrane domain"/>
    <property type="match status" value="1"/>
</dbReference>
<evidence type="ECO:0000256" key="7">
    <source>
        <dbReference type="ARBA" id="ARBA00022989"/>
    </source>
</evidence>
<dbReference type="Proteomes" id="UP000051461">
    <property type="component" value="Unassembled WGS sequence"/>
</dbReference>
<evidence type="ECO:0000259" key="11">
    <source>
        <dbReference type="PROSITE" id="PS50929"/>
    </source>
</evidence>
<dbReference type="Pfam" id="PF00005">
    <property type="entry name" value="ABC_tran"/>
    <property type="match status" value="1"/>
</dbReference>
<name>A0A0R1H5H7_9LACO</name>
<dbReference type="GO" id="GO:0016887">
    <property type="term" value="F:ATP hydrolysis activity"/>
    <property type="evidence" value="ECO:0007669"/>
    <property type="project" value="InterPro"/>
</dbReference>
<dbReference type="PROSITE" id="PS00211">
    <property type="entry name" value="ABC_TRANSPORTER_1"/>
    <property type="match status" value="1"/>
</dbReference>
<dbReference type="CDD" id="cd18548">
    <property type="entry name" value="ABC_6TM_Tm287_like"/>
    <property type="match status" value="1"/>
</dbReference>
<dbReference type="SUPFAM" id="SSF52540">
    <property type="entry name" value="P-loop containing nucleoside triphosphate hydrolases"/>
    <property type="match status" value="1"/>
</dbReference>
<evidence type="ECO:0000256" key="4">
    <source>
        <dbReference type="ARBA" id="ARBA00022692"/>
    </source>
</evidence>
<dbReference type="InterPro" id="IPR003593">
    <property type="entry name" value="AAA+_ATPase"/>
</dbReference>
<dbReference type="InterPro" id="IPR003439">
    <property type="entry name" value="ABC_transporter-like_ATP-bd"/>
</dbReference>
<keyword evidence="5" id="KW-0547">Nucleotide-binding</keyword>
<evidence type="ECO:0000256" key="6">
    <source>
        <dbReference type="ARBA" id="ARBA00022840"/>
    </source>
</evidence>
<keyword evidence="13" id="KW-1185">Reference proteome</keyword>
<dbReference type="FunFam" id="3.40.50.300:FF:000854">
    <property type="entry name" value="Multidrug ABC transporter ATP-binding protein"/>
    <property type="match status" value="1"/>
</dbReference>
<dbReference type="GO" id="GO:0005524">
    <property type="term" value="F:ATP binding"/>
    <property type="evidence" value="ECO:0007669"/>
    <property type="project" value="UniProtKB-KW"/>
</dbReference>
<keyword evidence="7 9" id="KW-1133">Transmembrane helix</keyword>
<comment type="caution">
    <text evidence="12">The sequence shown here is derived from an EMBL/GenBank/DDBJ whole genome shotgun (WGS) entry which is preliminary data.</text>
</comment>
<feature type="transmembrane region" description="Helical" evidence="9">
    <location>
        <begin position="160"/>
        <end position="183"/>
    </location>
</feature>
<sequence>MKEVADLLKIARGRMSIWAVIGAFLFMIVQVVSNLNLPSLTSNIINNGVAKGDIDYIWKIGFEMIGFALLSILAAIGNVFLASRTSPALGQRLRSDIYKQVIHFSNDEFDQIETSSLITRTTNDVVQIQNVAMMALRMMIMAPIMLIGASFLAYTKNHELTLIFVVVLPILAIFIGIVMYFAVPLFRAMQTKTDRINLIFREGLTGVRVIRAFRQDHFEQQRFEAANVDYTKNAVKVYSIMAAMFPIMTLMMSATNIGITWFGGKLIASQSMPVGNLVAFMTYAMQILMSFMMLSMVFVFIPRAQASAVRIREVLALKNTIQDPDQPTPVAKPAGDNELTFHQVDYRYRHAERLALKNIDFQIKSGQTLAIIGGTGSGKSTLINLIPRFYDVEQGAVAVNGVDVRQTSQHDLHQEIAFVPQKALLFSGTVRDNMRYGNPNATDDEIWHALAIAQSQDFIAAMPGQLDAHVEQGGSNFSGGQRQRLAIARALVKDASIYVFDDSFSALDFETDAKLRQALREDPRIQQRIVVIVAQRISTVADADLILVLDNGELVGQGTHAALKADNAVYQEIMSSQLREGDGQNA</sequence>
<dbReference type="InterPro" id="IPR039421">
    <property type="entry name" value="Type_1_exporter"/>
</dbReference>
<reference evidence="12 13" key="1">
    <citation type="journal article" date="2015" name="Genome Announc.">
        <title>Expanding the biotechnology potential of lactobacilli through comparative genomics of 213 strains and associated genera.</title>
        <authorList>
            <person name="Sun Z."/>
            <person name="Harris H.M."/>
            <person name="McCann A."/>
            <person name="Guo C."/>
            <person name="Argimon S."/>
            <person name="Zhang W."/>
            <person name="Yang X."/>
            <person name="Jeffery I.B."/>
            <person name="Cooney J.C."/>
            <person name="Kagawa T.F."/>
            <person name="Liu W."/>
            <person name="Song Y."/>
            <person name="Salvetti E."/>
            <person name="Wrobel A."/>
            <person name="Rasinkangas P."/>
            <person name="Parkhill J."/>
            <person name="Rea M.C."/>
            <person name="O'Sullivan O."/>
            <person name="Ritari J."/>
            <person name="Douillard F.P."/>
            <person name="Paul Ross R."/>
            <person name="Yang R."/>
            <person name="Briner A.E."/>
            <person name="Felis G.E."/>
            <person name="de Vos W.M."/>
            <person name="Barrangou R."/>
            <person name="Klaenhammer T.R."/>
            <person name="Caufield P.W."/>
            <person name="Cui Y."/>
            <person name="Zhang H."/>
            <person name="O'Toole P.W."/>
        </authorList>
    </citation>
    <scope>NUCLEOTIDE SEQUENCE [LARGE SCALE GENOMIC DNA]</scope>
    <source>
        <strain evidence="12 13">DSM 20003</strain>
    </source>
</reference>
<dbReference type="SMART" id="SM00382">
    <property type="entry name" value="AAA"/>
    <property type="match status" value="1"/>
</dbReference>
<evidence type="ECO:0000256" key="2">
    <source>
        <dbReference type="ARBA" id="ARBA00022448"/>
    </source>
</evidence>
<dbReference type="PATRIC" id="fig|1423726.3.peg.2871"/>
<evidence type="ECO:0000259" key="10">
    <source>
        <dbReference type="PROSITE" id="PS50893"/>
    </source>
</evidence>
<dbReference type="AlphaFoldDB" id="A0A0R1H5H7"/>
<gene>
    <name evidence="12" type="ORF">FC07_GL002761</name>
</gene>
<dbReference type="InterPro" id="IPR011527">
    <property type="entry name" value="ABC1_TM_dom"/>
</dbReference>
<evidence type="ECO:0000256" key="5">
    <source>
        <dbReference type="ARBA" id="ARBA00022741"/>
    </source>
</evidence>
<keyword evidence="4 9" id="KW-0812">Transmembrane</keyword>
<feature type="transmembrane region" description="Helical" evidence="9">
    <location>
        <begin position="135"/>
        <end position="154"/>
    </location>
</feature>
<feature type="transmembrane region" description="Helical" evidence="9">
    <location>
        <begin position="283"/>
        <end position="302"/>
    </location>
</feature>
<feature type="transmembrane region" description="Helical" evidence="9">
    <location>
        <begin position="17"/>
        <end position="36"/>
    </location>
</feature>
<dbReference type="InterPro" id="IPR017871">
    <property type="entry name" value="ABC_transporter-like_CS"/>
</dbReference>
<proteinExistence type="predicted"/>
<keyword evidence="3" id="KW-1003">Cell membrane</keyword>
<feature type="transmembrane region" description="Helical" evidence="9">
    <location>
        <begin position="56"/>
        <end position="82"/>
    </location>
</feature>
<keyword evidence="2" id="KW-0813">Transport</keyword>
<dbReference type="STRING" id="1423726.FC07_GL002761"/>
<dbReference type="Gene3D" id="3.40.50.300">
    <property type="entry name" value="P-loop containing nucleotide triphosphate hydrolases"/>
    <property type="match status" value="1"/>
</dbReference>
<evidence type="ECO:0000256" key="8">
    <source>
        <dbReference type="ARBA" id="ARBA00023136"/>
    </source>
</evidence>
<evidence type="ECO:0000256" key="1">
    <source>
        <dbReference type="ARBA" id="ARBA00004651"/>
    </source>
</evidence>
<dbReference type="PROSITE" id="PS50893">
    <property type="entry name" value="ABC_TRANSPORTER_2"/>
    <property type="match status" value="1"/>
</dbReference>
<dbReference type="PROSITE" id="PS50929">
    <property type="entry name" value="ABC_TM1F"/>
    <property type="match status" value="1"/>
</dbReference>
<evidence type="ECO:0000256" key="9">
    <source>
        <dbReference type="SAM" id="Phobius"/>
    </source>
</evidence>
<comment type="subcellular location">
    <subcellularLocation>
        <location evidence="1">Cell membrane</location>
        <topology evidence="1">Multi-pass membrane protein</topology>
    </subcellularLocation>
</comment>
<feature type="transmembrane region" description="Helical" evidence="9">
    <location>
        <begin position="240"/>
        <end position="263"/>
    </location>
</feature>
<dbReference type="InterPro" id="IPR027417">
    <property type="entry name" value="P-loop_NTPase"/>
</dbReference>
<dbReference type="GO" id="GO:0090374">
    <property type="term" value="P:oligopeptide export from mitochondrion"/>
    <property type="evidence" value="ECO:0007669"/>
    <property type="project" value="TreeGrafter"/>
</dbReference>
<accession>A0A0R1H5H7</accession>
<keyword evidence="8 9" id="KW-0472">Membrane</keyword>